<dbReference type="GO" id="GO:0044718">
    <property type="term" value="P:siderophore transmembrane transport"/>
    <property type="evidence" value="ECO:0007669"/>
    <property type="project" value="TreeGrafter"/>
</dbReference>
<organism evidence="11 12">
    <name type="scientific">Maricaulis salignorans</name>
    <dbReference type="NCBI Taxonomy" id="144026"/>
    <lineage>
        <taxon>Bacteria</taxon>
        <taxon>Pseudomonadati</taxon>
        <taxon>Pseudomonadota</taxon>
        <taxon>Alphaproteobacteria</taxon>
        <taxon>Maricaulales</taxon>
        <taxon>Maricaulaceae</taxon>
        <taxon>Maricaulis</taxon>
    </lineage>
</organism>
<evidence type="ECO:0000259" key="9">
    <source>
        <dbReference type="Pfam" id="PF07715"/>
    </source>
</evidence>
<dbReference type="Gene3D" id="2.170.130.10">
    <property type="entry name" value="TonB-dependent receptor, plug domain"/>
    <property type="match status" value="1"/>
</dbReference>
<dbReference type="Pfam" id="PF25183">
    <property type="entry name" value="OMP_b-brl_4"/>
    <property type="match status" value="2"/>
</dbReference>
<dbReference type="Gene3D" id="2.40.170.20">
    <property type="entry name" value="TonB-dependent receptor, beta-barrel domain"/>
    <property type="match status" value="1"/>
</dbReference>
<feature type="chain" id="PRO_5011575120" evidence="8">
    <location>
        <begin position="35"/>
        <end position="1007"/>
    </location>
</feature>
<evidence type="ECO:0000256" key="3">
    <source>
        <dbReference type="ARBA" id="ARBA00022452"/>
    </source>
</evidence>
<accession>A0A1G9QKD7</accession>
<dbReference type="OrthoDB" id="9768147at2"/>
<evidence type="ECO:0000259" key="10">
    <source>
        <dbReference type="Pfam" id="PF25183"/>
    </source>
</evidence>
<dbReference type="GO" id="GO:0009279">
    <property type="term" value="C:cell outer membrane"/>
    <property type="evidence" value="ECO:0007669"/>
    <property type="project" value="UniProtKB-SubCell"/>
</dbReference>
<dbReference type="Pfam" id="PF13620">
    <property type="entry name" value="CarboxypepD_reg"/>
    <property type="match status" value="1"/>
</dbReference>
<feature type="domain" description="TonB-dependent transporter Oar-like beta-barrel" evidence="10">
    <location>
        <begin position="338"/>
        <end position="564"/>
    </location>
</feature>
<evidence type="ECO:0000256" key="4">
    <source>
        <dbReference type="ARBA" id="ARBA00022692"/>
    </source>
</evidence>
<comment type="similarity">
    <text evidence="7">Belongs to the TonB-dependent receptor family.</text>
</comment>
<dbReference type="InterPro" id="IPR037066">
    <property type="entry name" value="Plug_dom_sf"/>
</dbReference>
<dbReference type="PANTHER" id="PTHR30069:SF46">
    <property type="entry name" value="OAR PROTEIN"/>
    <property type="match status" value="1"/>
</dbReference>
<dbReference type="InterPro" id="IPR008969">
    <property type="entry name" value="CarboxyPept-like_regulatory"/>
</dbReference>
<dbReference type="InterPro" id="IPR057601">
    <property type="entry name" value="Oar-like_b-barrel"/>
</dbReference>
<keyword evidence="4 7" id="KW-0812">Transmembrane</keyword>
<evidence type="ECO:0000313" key="11">
    <source>
        <dbReference type="EMBL" id="SDM11458.1"/>
    </source>
</evidence>
<evidence type="ECO:0000256" key="2">
    <source>
        <dbReference type="ARBA" id="ARBA00022448"/>
    </source>
</evidence>
<dbReference type="STRING" id="144026.SAMN04488568_10557"/>
<feature type="domain" description="TonB-dependent receptor plug" evidence="9">
    <location>
        <begin position="162"/>
        <end position="249"/>
    </location>
</feature>
<evidence type="ECO:0000256" key="6">
    <source>
        <dbReference type="ARBA" id="ARBA00023237"/>
    </source>
</evidence>
<sequence>MNRIKHALLGSTAYAMALATGVVAVPMLTPVASAQDYTTGAISGTVATPGGEPVAGANVTLVSQSQGFTRELTTGSNGVFRATLLPQGDYSVTITAPGFADMADTIRITVGGQSNYSFQAMPAGSSDVITVTGSAVQQLQFQQTTSGLNMDVGEMMATMPIGRSIEALVQLAPTVVQGDTAFGAVGGAANVPAIGGGSSAENAFYINGLNITNFDTYVGGATVPFDFYQTVEVKNGGYPAEFGRATGGVINGVTKSGTNEFMFAIHGNWTPQALRAQSPDTYLSRNALDDNTTWDVTVEAGGALIPDRLFAYGLYQHNDYYNSNASISGGSVDIDERDDPFFGFKLDGYVTDDHHLEFTYFDTTRTTTRTALAFDGVDTIGGVIGGTSYENGGVSYVAKYTGNITDNFTISAAYGISEDSGTTTALDPTLPYIIDVRSGTATRVGPQTTFSNDFNDTRREFYRIDGDFFFDFMGEHHLRVGYDNEALTLNHISERSGGVYWRLFTVTAGTSAIYGLPAGADVARSETGRFGGLVEGENESFYIQDSWDVTDQLNLQIGLRNDHFVTHNLIGETPIDLENNWGPRLGFNYDVFGDGGTRVFGSFGRYFIPPALNMNYRGADLYVREYFELASADINNASIVPGTAITALNSGITAIGGGSACPAGVLQAVGDLGCSVFGDGSQEQAISKTSQQLTATSEDEFALGFEHQLNDDWTLGLRATWRVLNDVSEDVAIDDAIVAYCADNGIVGCEANWTGDHQYVIMNPGEAIDVWTREPLPGDTDISLIHLTAEQLNIPVAEREYTALELTFDRAFDGVWGLRGSYVWSTSIGNYEGTVLSDNGQTDAGTTILYDHPGLTDNAYGFLPNHRRHAFKLWGSYQLTEDVLLGANAAITSPRQFGCRGVHPTDPSAAAYQAASWYCQGEASRRGSEFEGEWETRLDLSARYTVPSAQFGDLVLRADVFNLLDSSAGTDFNENGDLGSGAPNPNYQAVTSYQPPRSVRIGFDWAF</sequence>
<feature type="domain" description="TonB-dependent transporter Oar-like beta-barrel" evidence="10">
    <location>
        <begin position="579"/>
        <end position="879"/>
    </location>
</feature>
<evidence type="ECO:0000256" key="5">
    <source>
        <dbReference type="ARBA" id="ARBA00023136"/>
    </source>
</evidence>
<dbReference type="InterPro" id="IPR036942">
    <property type="entry name" value="Beta-barrel_TonB_sf"/>
</dbReference>
<evidence type="ECO:0000256" key="7">
    <source>
        <dbReference type="PROSITE-ProRule" id="PRU01360"/>
    </source>
</evidence>
<reference evidence="11 12" key="1">
    <citation type="submission" date="2016-10" db="EMBL/GenBank/DDBJ databases">
        <authorList>
            <person name="de Groot N.N."/>
        </authorList>
    </citation>
    <scope>NUCLEOTIDE SEQUENCE [LARGE SCALE GENOMIC DNA]</scope>
    <source>
        <strain evidence="11 12">DSM 16077</strain>
    </source>
</reference>
<keyword evidence="12" id="KW-1185">Reference proteome</keyword>
<feature type="signal peptide" evidence="8">
    <location>
        <begin position="1"/>
        <end position="34"/>
    </location>
</feature>
<comment type="subcellular location">
    <subcellularLocation>
        <location evidence="1 7">Cell outer membrane</location>
        <topology evidence="1 7">Multi-pass membrane protein</topology>
    </subcellularLocation>
</comment>
<keyword evidence="5 7" id="KW-0472">Membrane</keyword>
<protein>
    <submittedName>
        <fullName evidence="11">Outer membrane receptor proteins, mostly Fe transport</fullName>
    </submittedName>
</protein>
<dbReference type="InterPro" id="IPR012910">
    <property type="entry name" value="Plug_dom"/>
</dbReference>
<dbReference type="Pfam" id="PF07715">
    <property type="entry name" value="Plug"/>
    <property type="match status" value="1"/>
</dbReference>
<keyword evidence="3 7" id="KW-1134">Transmembrane beta strand</keyword>
<keyword evidence="2 7" id="KW-0813">Transport</keyword>
<gene>
    <name evidence="11" type="ORF">SAMN04488568_10557</name>
</gene>
<proteinExistence type="inferred from homology"/>
<dbReference type="PANTHER" id="PTHR30069">
    <property type="entry name" value="TONB-DEPENDENT OUTER MEMBRANE RECEPTOR"/>
    <property type="match status" value="1"/>
</dbReference>
<keyword evidence="11" id="KW-0675">Receptor</keyword>
<name>A0A1G9QKD7_9PROT</name>
<dbReference type="AlphaFoldDB" id="A0A1G9QKD7"/>
<evidence type="ECO:0000256" key="1">
    <source>
        <dbReference type="ARBA" id="ARBA00004571"/>
    </source>
</evidence>
<dbReference type="SUPFAM" id="SSF49464">
    <property type="entry name" value="Carboxypeptidase regulatory domain-like"/>
    <property type="match status" value="1"/>
</dbReference>
<evidence type="ECO:0000256" key="8">
    <source>
        <dbReference type="SAM" id="SignalP"/>
    </source>
</evidence>
<evidence type="ECO:0000313" key="12">
    <source>
        <dbReference type="Proteomes" id="UP000199759"/>
    </source>
</evidence>
<dbReference type="GO" id="GO:0015344">
    <property type="term" value="F:siderophore uptake transmembrane transporter activity"/>
    <property type="evidence" value="ECO:0007669"/>
    <property type="project" value="TreeGrafter"/>
</dbReference>
<keyword evidence="6 7" id="KW-0998">Cell outer membrane</keyword>
<dbReference type="Gene3D" id="2.60.40.1120">
    <property type="entry name" value="Carboxypeptidase-like, regulatory domain"/>
    <property type="match status" value="1"/>
</dbReference>
<dbReference type="PROSITE" id="PS52016">
    <property type="entry name" value="TONB_DEPENDENT_REC_3"/>
    <property type="match status" value="1"/>
</dbReference>
<dbReference type="RefSeq" id="WP_091768356.1">
    <property type="nucleotide sequence ID" value="NZ_FNHG01000005.1"/>
</dbReference>
<dbReference type="InterPro" id="IPR039426">
    <property type="entry name" value="TonB-dep_rcpt-like"/>
</dbReference>
<dbReference type="EMBL" id="FNHG01000005">
    <property type="protein sequence ID" value="SDM11458.1"/>
    <property type="molecule type" value="Genomic_DNA"/>
</dbReference>
<dbReference type="Proteomes" id="UP000199759">
    <property type="component" value="Unassembled WGS sequence"/>
</dbReference>
<dbReference type="SUPFAM" id="SSF56935">
    <property type="entry name" value="Porins"/>
    <property type="match status" value="1"/>
</dbReference>
<keyword evidence="8" id="KW-0732">Signal</keyword>